<organism evidence="2 3">
    <name type="scientific">Acanthosepion pharaonis</name>
    <name type="common">Pharaoh cuttlefish</name>
    <name type="synonym">Sepia pharaonis</name>
    <dbReference type="NCBI Taxonomy" id="158019"/>
    <lineage>
        <taxon>Eukaryota</taxon>
        <taxon>Metazoa</taxon>
        <taxon>Spiralia</taxon>
        <taxon>Lophotrochozoa</taxon>
        <taxon>Mollusca</taxon>
        <taxon>Cephalopoda</taxon>
        <taxon>Coleoidea</taxon>
        <taxon>Decapodiformes</taxon>
        <taxon>Sepiida</taxon>
        <taxon>Sepiina</taxon>
        <taxon>Sepiidae</taxon>
        <taxon>Acanthosepion</taxon>
    </lineage>
</organism>
<dbReference type="GO" id="GO:0004722">
    <property type="term" value="F:protein serine/threonine phosphatase activity"/>
    <property type="evidence" value="ECO:0007669"/>
    <property type="project" value="UniProtKB-EC"/>
</dbReference>
<keyword evidence="2" id="KW-0378">Hydrolase</keyword>
<evidence type="ECO:0000313" key="3">
    <source>
        <dbReference type="Proteomes" id="UP000597762"/>
    </source>
</evidence>
<feature type="region of interest" description="Disordered" evidence="1">
    <location>
        <begin position="382"/>
        <end position="420"/>
    </location>
</feature>
<protein>
    <submittedName>
        <fullName evidence="2">PPM1D</fullName>
        <ecNumber evidence="2">3.1.3.16</ecNumber>
    </submittedName>
</protein>
<dbReference type="AlphaFoldDB" id="A0A812E2M7"/>
<keyword evidence="3" id="KW-1185">Reference proteome</keyword>
<sequence>MLTPLEAVMVVVENERKFDQLVVNDIFSPLTYWNNPAEHLVNYALQKWNERMLKADNTTCVIVMIDTMGPSKLERLRRRREDRILQLSKQQKLSMDINAYLKYHLLPGANGQNAAASLVGLSATNPLPICASLQRKCHPIVNDSDTRATRPLSLNDTNKVIVNHIRIGCEGKKLDDGKIDTESLAKKSGSLCPVNSSPAGAASGLDSSKDHTSNISIYKVMDIENETDHKTSKSKMRFSICLSGDESADGKITDSDRGNGNDNSMMPASRCVETGEIDHNANIKDEGNESCENKESPSTDVTVERRNIDINNHNVATLPQVRRTLSLQPKMLRTRTRKSLDDQLAPCPSDIAKSVKSKLPTSTSKTSNGKLDLRERITKRFLSPHLADTQNISENPGPYLRSSNNSHNQHSRTSISDDEFSHKLNEKANTSFSKRYTCAFPYVLSLPLDFSTTERGPPGWGRARMTLFSRTSNPFLPSIRRQHLRSLQLAEKCPTIPHVQYLRGLTCTGATPPLTFSRVTQRRFPDPFPSR</sequence>
<reference evidence="2" key="1">
    <citation type="submission" date="2021-01" db="EMBL/GenBank/DDBJ databases">
        <authorList>
            <person name="Li R."/>
            <person name="Bekaert M."/>
        </authorList>
    </citation>
    <scope>NUCLEOTIDE SEQUENCE</scope>
    <source>
        <strain evidence="2">Farmed</strain>
    </source>
</reference>
<dbReference type="EC" id="3.1.3.16" evidence="2"/>
<comment type="caution">
    <text evidence="2">The sequence shown here is derived from an EMBL/GenBank/DDBJ whole genome shotgun (WGS) entry which is preliminary data.</text>
</comment>
<dbReference type="EMBL" id="CAHIKZ030004715">
    <property type="protein sequence ID" value="CAE1314366.1"/>
    <property type="molecule type" value="Genomic_DNA"/>
</dbReference>
<evidence type="ECO:0000313" key="2">
    <source>
        <dbReference type="EMBL" id="CAE1314366.1"/>
    </source>
</evidence>
<feature type="compositionally biased region" description="Low complexity" evidence="1">
    <location>
        <begin position="401"/>
        <end position="414"/>
    </location>
</feature>
<proteinExistence type="predicted"/>
<name>A0A812E2M7_ACAPH</name>
<evidence type="ECO:0000256" key="1">
    <source>
        <dbReference type="SAM" id="MobiDB-lite"/>
    </source>
</evidence>
<gene>
    <name evidence="2" type="ORF">SPHA_65342</name>
</gene>
<dbReference type="OrthoDB" id="10025511at2759"/>
<accession>A0A812E2M7</accession>
<dbReference type="Proteomes" id="UP000597762">
    <property type="component" value="Unassembled WGS sequence"/>
</dbReference>